<feature type="transmembrane region" description="Helical" evidence="7">
    <location>
        <begin position="172"/>
        <end position="195"/>
    </location>
</feature>
<keyword evidence="10" id="KW-1185">Reference proteome</keyword>
<dbReference type="PIRSF" id="PIRSF006066">
    <property type="entry name" value="HI0050"/>
    <property type="match status" value="1"/>
</dbReference>
<feature type="transmembrane region" description="Helical" evidence="7">
    <location>
        <begin position="244"/>
        <end position="263"/>
    </location>
</feature>
<keyword evidence="5 7" id="KW-1133">Transmembrane helix</keyword>
<name>A0A564T3A6_9FIRM</name>
<evidence type="ECO:0000256" key="2">
    <source>
        <dbReference type="ARBA" id="ARBA00022475"/>
    </source>
</evidence>
<dbReference type="EMBL" id="CABHMY010000089">
    <property type="protein sequence ID" value="VUX01836.1"/>
    <property type="molecule type" value="Genomic_DNA"/>
</dbReference>
<dbReference type="AlphaFoldDB" id="A0A564T3A6"/>
<evidence type="ECO:0000256" key="3">
    <source>
        <dbReference type="ARBA" id="ARBA00022519"/>
    </source>
</evidence>
<dbReference type="NCBIfam" id="TIGR00786">
    <property type="entry name" value="dctM"/>
    <property type="match status" value="1"/>
</dbReference>
<proteinExistence type="predicted"/>
<evidence type="ECO:0000259" key="8">
    <source>
        <dbReference type="Pfam" id="PF06808"/>
    </source>
</evidence>
<keyword evidence="4 7" id="KW-0812">Transmembrane</keyword>
<feature type="transmembrane region" description="Helical" evidence="7">
    <location>
        <begin position="216"/>
        <end position="238"/>
    </location>
</feature>
<feature type="transmembrane region" description="Helical" evidence="7">
    <location>
        <begin position="94"/>
        <end position="119"/>
    </location>
</feature>
<feature type="transmembrane region" description="Helical" evidence="7">
    <location>
        <begin position="401"/>
        <end position="424"/>
    </location>
</feature>
<keyword evidence="3" id="KW-0997">Cell inner membrane</keyword>
<keyword evidence="6 7" id="KW-0472">Membrane</keyword>
<dbReference type="Proteomes" id="UP000406184">
    <property type="component" value="Unassembled WGS sequence"/>
</dbReference>
<feature type="transmembrane region" description="Helical" evidence="7">
    <location>
        <begin position="346"/>
        <end position="371"/>
    </location>
</feature>
<gene>
    <name evidence="9" type="primary">dctM_2</name>
    <name evidence="9" type="ORF">FPPS064S07_00239</name>
</gene>
<evidence type="ECO:0000256" key="4">
    <source>
        <dbReference type="ARBA" id="ARBA00022692"/>
    </source>
</evidence>
<evidence type="ECO:0000313" key="9">
    <source>
        <dbReference type="EMBL" id="VUX01836.1"/>
    </source>
</evidence>
<feature type="transmembrane region" description="Helical" evidence="7">
    <location>
        <begin position="317"/>
        <end position="334"/>
    </location>
</feature>
<protein>
    <submittedName>
        <fullName evidence="9">C4-dicarboxylate TRAP transporter large permease protein DctM</fullName>
    </submittedName>
</protein>
<evidence type="ECO:0000256" key="7">
    <source>
        <dbReference type="SAM" id="Phobius"/>
    </source>
</evidence>
<sequence length="430" mass="45240">MNTGLILMFVALAVCLLIGVPVAFSIGISCMTLLYVNGGPSMDILLQRMVSGAKSFNMLAMPMFIFAGALMVYGSTPRLIKLANMLLRKFPGGLGATAMAACGFFGAVSGSGVASAAAIGKIIGPSMLEEGYPKGLTAGLIAAGGTMACIIPPSIVMVVYAQSASVSVGDMFLGGVAPGLLTIIALIVLNSFFAVRRQKKENKDPHEYTANERMKIILDALLPLLMPVAILGGVFSGLCTATEAAVVAVVYALFLAVFVYRELTLKDFFKVSADAVVSTGVIMLIISVASPFGWLMSTQKVPQMFASWLMSITDSKFLILAFIFLLLMILGMFMETVCIIILTTPILLPIAVSVGLTPLHFGIALLMTLMVGSLTPPLSVNLFTSCRVLGMKVDEAFPDTLYVIGTVTLMAILTFAIPGLAEFLPAVLGG</sequence>
<feature type="transmembrane region" description="Helical" evidence="7">
    <location>
        <begin position="275"/>
        <end position="297"/>
    </location>
</feature>
<reference evidence="9 10" key="1">
    <citation type="submission" date="2019-07" db="EMBL/GenBank/DDBJ databases">
        <authorList>
            <person name="Hibberd C M."/>
            <person name="Gehrig L. J."/>
            <person name="Chang H.-W."/>
            <person name="Venkatesh S."/>
        </authorList>
    </citation>
    <scope>NUCLEOTIDE SEQUENCE [LARGE SCALE GENOMIC DNA]</scope>
    <source>
        <strain evidence="9">Faecalibacterium_prausnitzii_JG_BgPS064</strain>
    </source>
</reference>
<dbReference type="InterPro" id="IPR004681">
    <property type="entry name" value="TRAP_DctM"/>
</dbReference>
<dbReference type="PANTHER" id="PTHR33362">
    <property type="entry name" value="SIALIC ACID TRAP TRANSPORTER PERMEASE PROTEIN SIAT-RELATED"/>
    <property type="match status" value="1"/>
</dbReference>
<feature type="transmembrane region" description="Helical" evidence="7">
    <location>
        <begin position="6"/>
        <end position="36"/>
    </location>
</feature>
<feature type="transmembrane region" description="Helical" evidence="7">
    <location>
        <begin position="140"/>
        <end position="160"/>
    </location>
</feature>
<dbReference type="GO" id="GO:0005886">
    <property type="term" value="C:plasma membrane"/>
    <property type="evidence" value="ECO:0007669"/>
    <property type="project" value="UniProtKB-SubCell"/>
</dbReference>
<evidence type="ECO:0000256" key="1">
    <source>
        <dbReference type="ARBA" id="ARBA00004429"/>
    </source>
</evidence>
<evidence type="ECO:0000256" key="6">
    <source>
        <dbReference type="ARBA" id="ARBA00023136"/>
    </source>
</evidence>
<keyword evidence="2" id="KW-1003">Cell membrane</keyword>
<dbReference type="GO" id="GO:0022857">
    <property type="term" value="F:transmembrane transporter activity"/>
    <property type="evidence" value="ECO:0007669"/>
    <property type="project" value="TreeGrafter"/>
</dbReference>
<evidence type="ECO:0000256" key="5">
    <source>
        <dbReference type="ARBA" id="ARBA00022989"/>
    </source>
</evidence>
<accession>A0A564T3A6</accession>
<evidence type="ECO:0000313" key="10">
    <source>
        <dbReference type="Proteomes" id="UP000406184"/>
    </source>
</evidence>
<dbReference type="InterPro" id="IPR010656">
    <property type="entry name" value="DctM"/>
</dbReference>
<comment type="subcellular location">
    <subcellularLocation>
        <location evidence="1">Cell inner membrane</location>
        <topology evidence="1">Multi-pass membrane protein</topology>
    </subcellularLocation>
</comment>
<feature type="transmembrane region" description="Helical" evidence="7">
    <location>
        <begin position="56"/>
        <end position="74"/>
    </location>
</feature>
<dbReference type="RefSeq" id="WP_158398429.1">
    <property type="nucleotide sequence ID" value="NZ_CABHMY010000089.1"/>
</dbReference>
<organism evidence="9 10">
    <name type="scientific">Faecalibacterium prausnitzii</name>
    <dbReference type="NCBI Taxonomy" id="853"/>
    <lineage>
        <taxon>Bacteria</taxon>
        <taxon>Bacillati</taxon>
        <taxon>Bacillota</taxon>
        <taxon>Clostridia</taxon>
        <taxon>Eubacteriales</taxon>
        <taxon>Oscillospiraceae</taxon>
        <taxon>Faecalibacterium</taxon>
    </lineage>
</organism>
<dbReference type="Pfam" id="PF06808">
    <property type="entry name" value="DctM"/>
    <property type="match status" value="1"/>
</dbReference>
<feature type="domain" description="TRAP C4-dicarboxylate transport system permease DctM subunit" evidence="8">
    <location>
        <begin position="9"/>
        <end position="419"/>
    </location>
</feature>